<organism evidence="1">
    <name type="scientific">Octopus bimaculoides</name>
    <name type="common">California two-spotted octopus</name>
    <dbReference type="NCBI Taxonomy" id="37653"/>
    <lineage>
        <taxon>Eukaryota</taxon>
        <taxon>Metazoa</taxon>
        <taxon>Spiralia</taxon>
        <taxon>Lophotrochozoa</taxon>
        <taxon>Mollusca</taxon>
        <taxon>Cephalopoda</taxon>
        <taxon>Coleoidea</taxon>
        <taxon>Octopodiformes</taxon>
        <taxon>Octopoda</taxon>
        <taxon>Incirrata</taxon>
        <taxon>Octopodidae</taxon>
        <taxon>Octopus</taxon>
    </lineage>
</organism>
<sequence length="84" mass="9364">MGDTRNPYHPNENLNTSYAEMVYSALLTVSGEFLLNVKPDPDVKKYLTQLRNSVGQLCPIPMSTHGTPRSSVPNNLHTANFVFI</sequence>
<accession>A0A0L8GGM0</accession>
<gene>
    <name evidence="1" type="ORF">OCBIM_22034374mg</name>
</gene>
<reference evidence="1" key="1">
    <citation type="submission" date="2015-07" db="EMBL/GenBank/DDBJ databases">
        <title>MeaNS - Measles Nucleotide Surveillance Program.</title>
        <authorList>
            <person name="Tran T."/>
            <person name="Druce J."/>
        </authorList>
    </citation>
    <scope>NUCLEOTIDE SEQUENCE</scope>
    <source>
        <strain evidence="1">UCB-OBI-ISO-001</strain>
        <tissue evidence="1">Gonad</tissue>
    </source>
</reference>
<name>A0A0L8GGM0_OCTBM</name>
<dbReference type="AlphaFoldDB" id="A0A0L8GGM0"/>
<dbReference type="EMBL" id="KQ422021">
    <property type="protein sequence ID" value="KOF75680.1"/>
    <property type="molecule type" value="Genomic_DNA"/>
</dbReference>
<proteinExistence type="predicted"/>
<evidence type="ECO:0000313" key="1">
    <source>
        <dbReference type="EMBL" id="KOF75680.1"/>
    </source>
</evidence>
<protein>
    <submittedName>
        <fullName evidence="1">Uncharacterized protein</fullName>
    </submittedName>
</protein>